<accession>A0A090ALH3</accession>
<proteinExistence type="predicted"/>
<dbReference type="EMBL" id="AP014633">
    <property type="protein sequence ID" value="BAP55965.1"/>
    <property type="molecule type" value="Genomic_DNA"/>
</dbReference>
<sequence>MRKPPLDQLQDLLKRVKQDCCLHPSDNAQIDSLFQEICQVANILLKRIESIINQGSIQQEQDYIKELLVILQNRLKQLQ</sequence>
<dbReference type="KEGG" id="tig:THII_1668"/>
<protein>
    <submittedName>
        <fullName evidence="1">Uncharacterized protein</fullName>
    </submittedName>
</protein>
<name>A0A090ALH3_9GAMM</name>
<evidence type="ECO:0000313" key="2">
    <source>
        <dbReference type="Proteomes" id="UP000031623"/>
    </source>
</evidence>
<dbReference type="Proteomes" id="UP000031623">
    <property type="component" value="Chromosome"/>
</dbReference>
<organism evidence="1 2">
    <name type="scientific">Thioploca ingrica</name>
    <dbReference type="NCBI Taxonomy" id="40754"/>
    <lineage>
        <taxon>Bacteria</taxon>
        <taxon>Pseudomonadati</taxon>
        <taxon>Pseudomonadota</taxon>
        <taxon>Gammaproteobacteria</taxon>
        <taxon>Thiotrichales</taxon>
        <taxon>Thiotrichaceae</taxon>
        <taxon>Thioploca</taxon>
    </lineage>
</organism>
<dbReference type="HOGENOM" id="CLU_2604947_0_0_6"/>
<reference evidence="1 2" key="1">
    <citation type="journal article" date="2014" name="ISME J.">
        <title>Ecophysiology of Thioploca ingrica as revealed by the complete genome sequence supplemented with proteomic evidence.</title>
        <authorList>
            <person name="Kojima H."/>
            <person name="Ogura Y."/>
            <person name="Yamamoto N."/>
            <person name="Togashi T."/>
            <person name="Mori H."/>
            <person name="Watanabe T."/>
            <person name="Nemoto F."/>
            <person name="Kurokawa K."/>
            <person name="Hayashi T."/>
            <person name="Fukui M."/>
        </authorList>
    </citation>
    <scope>NUCLEOTIDE SEQUENCE [LARGE SCALE GENOMIC DNA]</scope>
</reference>
<dbReference type="STRING" id="40754.THII_1668"/>
<dbReference type="AlphaFoldDB" id="A0A090ALH3"/>
<evidence type="ECO:0000313" key="1">
    <source>
        <dbReference type="EMBL" id="BAP55965.1"/>
    </source>
</evidence>
<gene>
    <name evidence="1" type="ORF">THII_1668</name>
</gene>
<keyword evidence="2" id="KW-1185">Reference proteome</keyword>